<reference evidence="4" key="1">
    <citation type="journal article" date="2020" name="Phytopathology">
        <title>Genome sequence of the chestnut blight fungus Cryphonectria parasitica EP155: A fundamental resource for an archetypical invasive plant pathogen.</title>
        <authorList>
            <person name="Crouch J.A."/>
            <person name="Dawe A."/>
            <person name="Aerts A."/>
            <person name="Barry K."/>
            <person name="Churchill A.C.L."/>
            <person name="Grimwood J."/>
            <person name="Hillman B."/>
            <person name="Milgroom M.G."/>
            <person name="Pangilinan J."/>
            <person name="Smith M."/>
            <person name="Salamov A."/>
            <person name="Schmutz J."/>
            <person name="Yadav J."/>
            <person name="Grigoriev I.V."/>
            <person name="Nuss D."/>
        </authorList>
    </citation>
    <scope>NUCLEOTIDE SEQUENCE</scope>
    <source>
        <strain evidence="4">EP155</strain>
    </source>
</reference>
<dbReference type="Proteomes" id="UP000803844">
    <property type="component" value="Unassembled WGS sequence"/>
</dbReference>
<dbReference type="Pfam" id="PF06722">
    <property type="entry name" value="EryCIII-like_C"/>
    <property type="match status" value="1"/>
</dbReference>
<dbReference type="AlphaFoldDB" id="A0A9P5CJR3"/>
<evidence type="ECO:0000256" key="2">
    <source>
        <dbReference type="ARBA" id="ARBA00022679"/>
    </source>
</evidence>
<proteinExistence type="predicted"/>
<protein>
    <submittedName>
        <fullName evidence="4">Family 1 glycosyltransferase</fullName>
    </submittedName>
</protein>
<dbReference type="OrthoDB" id="5835829at2759"/>
<dbReference type="InterPro" id="IPR010610">
    <property type="entry name" value="EryCIII-like_C"/>
</dbReference>
<evidence type="ECO:0000259" key="3">
    <source>
        <dbReference type="Pfam" id="PF06722"/>
    </source>
</evidence>
<dbReference type="EMBL" id="MU032353">
    <property type="protein sequence ID" value="KAF3760397.1"/>
    <property type="molecule type" value="Genomic_DNA"/>
</dbReference>
<name>A0A9P5CJR3_CRYP1</name>
<accession>A0A9P5CJR3</accession>
<evidence type="ECO:0000313" key="5">
    <source>
        <dbReference type="Proteomes" id="UP000803844"/>
    </source>
</evidence>
<evidence type="ECO:0000313" key="4">
    <source>
        <dbReference type="EMBL" id="KAF3760397.1"/>
    </source>
</evidence>
<dbReference type="RefSeq" id="XP_040771376.1">
    <property type="nucleotide sequence ID" value="XM_040926324.1"/>
</dbReference>
<dbReference type="PANTHER" id="PTHR48043">
    <property type="entry name" value="EG:EG0003.4 PROTEIN-RELATED"/>
    <property type="match status" value="1"/>
</dbReference>
<dbReference type="SUPFAM" id="SSF53756">
    <property type="entry name" value="UDP-Glycosyltransferase/glycogen phosphorylase"/>
    <property type="match status" value="1"/>
</dbReference>
<keyword evidence="5" id="KW-1185">Reference proteome</keyword>
<gene>
    <name evidence="4" type="ORF">M406DRAFT_96246</name>
</gene>
<dbReference type="PANTHER" id="PTHR48043:SF145">
    <property type="entry name" value="FI06409P-RELATED"/>
    <property type="match status" value="1"/>
</dbReference>
<sequence length="490" mass="54834">MTEKRRSLLFFTNSEWGQANVILATIHEFLILDEFDIHLASYSALEPRLHDLLETHAASYPRPLRPSITFHTIPGLSVAQLCHRDGVANSLPHKPGLKGGVASYARLEDFFFRHTVDEYMEQQRYSKQVITQTQPVLILAEQGFSPGLDACMELNQPFTVLSPNSFKDFEQRFQPLLRILWKYPALASAFPFPVPLGMVPANVYLWVRMMTTIAVSASTRGSRLHTLNKGRHANGLEGPPPVMSALKKASHILCPSLPELDFPMLVRPTTIGCGPIVLPARPVSEVDPELDTWLGRSCMKTVLVNLGTHYSTDSALALEVARALKSALDTFPHVQILWKMIPQGEGQQENIHTVFGDDLLRNSRIRIEKWLKPDPVALLETGKVIAQVHHGGANTYFECCRFGVPQVILGAWWDTYEYAARVEYLGIGVFANKKAAPRAKTAELQKALLRAVSDDNMRAKANDLAAVCKRYGEGRVRARDRIREFIGHVV</sequence>
<organism evidence="4 5">
    <name type="scientific">Cryphonectria parasitica (strain ATCC 38755 / EP155)</name>
    <dbReference type="NCBI Taxonomy" id="660469"/>
    <lineage>
        <taxon>Eukaryota</taxon>
        <taxon>Fungi</taxon>
        <taxon>Dikarya</taxon>
        <taxon>Ascomycota</taxon>
        <taxon>Pezizomycotina</taxon>
        <taxon>Sordariomycetes</taxon>
        <taxon>Sordariomycetidae</taxon>
        <taxon>Diaporthales</taxon>
        <taxon>Cryphonectriaceae</taxon>
        <taxon>Cryphonectria-Endothia species complex</taxon>
        <taxon>Cryphonectria</taxon>
    </lineage>
</organism>
<feature type="domain" description="Erythromycin biosynthesis protein CIII-like C-terminal" evidence="3">
    <location>
        <begin position="377"/>
        <end position="466"/>
    </location>
</feature>
<dbReference type="Gene3D" id="3.40.50.2000">
    <property type="entry name" value="Glycogen Phosphorylase B"/>
    <property type="match status" value="1"/>
</dbReference>
<comment type="caution">
    <text evidence="4">The sequence shown here is derived from an EMBL/GenBank/DDBJ whole genome shotgun (WGS) entry which is preliminary data.</text>
</comment>
<keyword evidence="1" id="KW-0328">Glycosyltransferase</keyword>
<dbReference type="InterPro" id="IPR050271">
    <property type="entry name" value="UDP-glycosyltransferase"/>
</dbReference>
<dbReference type="GeneID" id="63843453"/>
<dbReference type="GO" id="GO:0008194">
    <property type="term" value="F:UDP-glycosyltransferase activity"/>
    <property type="evidence" value="ECO:0007669"/>
    <property type="project" value="TreeGrafter"/>
</dbReference>
<keyword evidence="2" id="KW-0808">Transferase</keyword>
<evidence type="ECO:0000256" key="1">
    <source>
        <dbReference type="ARBA" id="ARBA00022676"/>
    </source>
</evidence>